<proteinExistence type="predicted"/>
<name>A0A0G0VVM9_9BACT</name>
<dbReference type="Proteomes" id="UP000034493">
    <property type="component" value="Unassembled WGS sequence"/>
</dbReference>
<organism evidence="1 2">
    <name type="scientific">Candidatus Curtissbacteria bacterium GW2011_GWA2_41_24</name>
    <dbReference type="NCBI Taxonomy" id="1618411"/>
    <lineage>
        <taxon>Bacteria</taxon>
        <taxon>Candidatus Curtissiibacteriota</taxon>
    </lineage>
</organism>
<dbReference type="AlphaFoldDB" id="A0A0G0VVM9"/>
<accession>A0A0G0VVM9</accession>
<comment type="caution">
    <text evidence="1">The sequence shown here is derived from an EMBL/GenBank/DDBJ whole genome shotgun (WGS) entry which is preliminary data.</text>
</comment>
<sequence length="175" mass="17794">MSAAKGFVIILVVLGVVVIAVAGAAAAAVVGQAPMCPNQGGAARSENEIGDTLEKSSAVTVTDSEATTIAQKYVKGKVQDARVCFTQGLGHASGSITLGPVSPTFYASTGVDLSGTTPKTTNLNVKVGALPNMPFISDQVGKIVADLINENLDNIQLKRKYSAQFSAGSVTVTAP</sequence>
<evidence type="ECO:0000313" key="2">
    <source>
        <dbReference type="Proteomes" id="UP000034493"/>
    </source>
</evidence>
<reference evidence="1 2" key="1">
    <citation type="journal article" date="2015" name="Nature">
        <title>rRNA introns, odd ribosomes, and small enigmatic genomes across a large radiation of phyla.</title>
        <authorList>
            <person name="Brown C.T."/>
            <person name="Hug L.A."/>
            <person name="Thomas B.C."/>
            <person name="Sharon I."/>
            <person name="Castelle C.J."/>
            <person name="Singh A."/>
            <person name="Wilkins M.J."/>
            <person name="Williams K.H."/>
            <person name="Banfield J.F."/>
        </authorList>
    </citation>
    <scope>NUCLEOTIDE SEQUENCE [LARGE SCALE GENOMIC DNA]</scope>
</reference>
<evidence type="ECO:0000313" key="1">
    <source>
        <dbReference type="EMBL" id="KKS04894.1"/>
    </source>
</evidence>
<gene>
    <name evidence="1" type="ORF">UU56_C0002G0034</name>
</gene>
<dbReference type="EMBL" id="LCBC01000002">
    <property type="protein sequence ID" value="KKS04894.1"/>
    <property type="molecule type" value="Genomic_DNA"/>
</dbReference>
<protein>
    <submittedName>
        <fullName evidence="1">Uncharacterized protein</fullName>
    </submittedName>
</protein>